<evidence type="ECO:0000259" key="6">
    <source>
        <dbReference type="Pfam" id="PF00251"/>
    </source>
</evidence>
<feature type="chain" id="PRO_5005818216" evidence="5">
    <location>
        <begin position="22"/>
        <end position="521"/>
    </location>
</feature>
<keyword evidence="2 4" id="KW-0378">Hydrolase</keyword>
<dbReference type="PATRIC" id="fig|1202724.3.peg.1312"/>
<evidence type="ECO:0000313" key="9">
    <source>
        <dbReference type="Proteomes" id="UP000037755"/>
    </source>
</evidence>
<feature type="domain" description="Glycosyl hydrolase family 32 N-terminal" evidence="6">
    <location>
        <begin position="37"/>
        <end position="356"/>
    </location>
</feature>
<dbReference type="SUPFAM" id="SSF49899">
    <property type="entry name" value="Concanavalin A-like lectins/glucanases"/>
    <property type="match status" value="1"/>
</dbReference>
<dbReference type="GO" id="GO:0005737">
    <property type="term" value="C:cytoplasm"/>
    <property type="evidence" value="ECO:0007669"/>
    <property type="project" value="TreeGrafter"/>
</dbReference>
<gene>
    <name evidence="8" type="ORF">AM493_06325</name>
</gene>
<dbReference type="Gene3D" id="2.60.120.560">
    <property type="entry name" value="Exo-inulinase, domain 1"/>
    <property type="match status" value="1"/>
</dbReference>
<comment type="caution">
    <text evidence="8">The sequence shown here is derived from an EMBL/GenBank/DDBJ whole genome shotgun (WGS) entry which is preliminary data.</text>
</comment>
<keyword evidence="5" id="KW-0732">Signal</keyword>
<dbReference type="SUPFAM" id="SSF75005">
    <property type="entry name" value="Arabinanase/levansucrase/invertase"/>
    <property type="match status" value="1"/>
</dbReference>
<evidence type="ECO:0000256" key="2">
    <source>
        <dbReference type="ARBA" id="ARBA00022801"/>
    </source>
</evidence>
<protein>
    <submittedName>
        <fullName evidence="8">Glycosyl hydrolase family 32</fullName>
    </submittedName>
</protein>
<dbReference type="InterPro" id="IPR013148">
    <property type="entry name" value="Glyco_hydro_32_N"/>
</dbReference>
<dbReference type="RefSeq" id="WP_054406902.1">
    <property type="nucleotide sequence ID" value="NZ_FOYA01000003.1"/>
</dbReference>
<evidence type="ECO:0000256" key="4">
    <source>
        <dbReference type="RuleBase" id="RU362110"/>
    </source>
</evidence>
<comment type="similarity">
    <text evidence="1 4">Belongs to the glycosyl hydrolase 32 family.</text>
</comment>
<evidence type="ECO:0000256" key="1">
    <source>
        <dbReference type="ARBA" id="ARBA00009902"/>
    </source>
</evidence>
<dbReference type="GO" id="GO:0004575">
    <property type="term" value="F:sucrose alpha-glucosidase activity"/>
    <property type="evidence" value="ECO:0007669"/>
    <property type="project" value="TreeGrafter"/>
</dbReference>
<dbReference type="InterPro" id="IPR001362">
    <property type="entry name" value="Glyco_hydro_32"/>
</dbReference>
<evidence type="ECO:0000259" key="7">
    <source>
        <dbReference type="Pfam" id="PF08244"/>
    </source>
</evidence>
<dbReference type="InterPro" id="IPR023296">
    <property type="entry name" value="Glyco_hydro_beta-prop_sf"/>
</dbReference>
<accession>A0A0M8MC59</accession>
<dbReference type="EMBL" id="LIYD01000005">
    <property type="protein sequence ID" value="KOS05694.1"/>
    <property type="molecule type" value="Genomic_DNA"/>
</dbReference>
<dbReference type="Proteomes" id="UP000037755">
    <property type="component" value="Unassembled WGS sequence"/>
</dbReference>
<dbReference type="Pfam" id="PF08244">
    <property type="entry name" value="Glyco_hydro_32C"/>
    <property type="match status" value="1"/>
</dbReference>
<reference evidence="8 9" key="1">
    <citation type="submission" date="2015-08" db="EMBL/GenBank/DDBJ databases">
        <title>Whole genome sequence of Flavobacterium akiainvivens IK-1T, from decaying Wikstroemia oahuensis, an endemic Hawaiian shrub.</title>
        <authorList>
            <person name="Wan X."/>
            <person name="Hou S."/>
            <person name="Saito J."/>
            <person name="Donachie S."/>
        </authorList>
    </citation>
    <scope>NUCLEOTIDE SEQUENCE [LARGE SCALE GENOMIC DNA]</scope>
    <source>
        <strain evidence="8 9">IK-1</strain>
    </source>
</reference>
<dbReference type="STRING" id="1202724.AM493_06325"/>
<evidence type="ECO:0000256" key="3">
    <source>
        <dbReference type="ARBA" id="ARBA00023295"/>
    </source>
</evidence>
<feature type="signal peptide" evidence="5">
    <location>
        <begin position="1"/>
        <end position="21"/>
    </location>
</feature>
<dbReference type="PANTHER" id="PTHR42800">
    <property type="entry name" value="EXOINULINASE INUD (AFU_ORTHOLOGUE AFUA_5G00480)"/>
    <property type="match status" value="1"/>
</dbReference>
<evidence type="ECO:0000256" key="5">
    <source>
        <dbReference type="SAM" id="SignalP"/>
    </source>
</evidence>
<dbReference type="PANTHER" id="PTHR42800:SF1">
    <property type="entry name" value="EXOINULINASE INUD (AFU_ORTHOLOGUE AFUA_5G00480)"/>
    <property type="match status" value="1"/>
</dbReference>
<dbReference type="InterPro" id="IPR018053">
    <property type="entry name" value="Glyco_hydro_32_AS"/>
</dbReference>
<organism evidence="8 9">
    <name type="scientific">Flavobacterium akiainvivens</name>
    <dbReference type="NCBI Taxonomy" id="1202724"/>
    <lineage>
        <taxon>Bacteria</taxon>
        <taxon>Pseudomonadati</taxon>
        <taxon>Bacteroidota</taxon>
        <taxon>Flavobacteriia</taxon>
        <taxon>Flavobacteriales</taxon>
        <taxon>Flavobacteriaceae</taxon>
        <taxon>Flavobacterium</taxon>
    </lineage>
</organism>
<dbReference type="Pfam" id="PF00251">
    <property type="entry name" value="Glyco_hydro_32N"/>
    <property type="match status" value="1"/>
</dbReference>
<name>A0A0M8MC59_9FLAO</name>
<sequence>MNTKKLILSAISSMAIFTAQAQIPKEAEEAHYRPNYHFTPKANWMNDPNGLFYADGVYHQYFQYWPYGNLWGPMHWGHATSKDLVTWEEQPIALYPDRFGYIFSGSAVYDVNNTSGFGKDGKIPAIAVFTYHDPVKAKAGKTDVESQGIAYSLDNGLTWTKYDEGNPVLKNPGIRDFRDPKVSWDWQHNQWVMIVAAKDRAQLYASANLKDWKFLSEFEEKVTPHGVWECPDFFPLTVKGSKEVKWVLVQSYNPGGVNGGSGTQYFIGDFDGTTFTVDKTYAERFAKEKGIWLDYGHDNYAGVTWGNSPNEREKKYMTAWMINLNYGFDQPTTIWRGMNSVVKELELIKDKNGYRLSIAPVESLKKYIASTETVKKLSVNKTATLPTGTLDLAKSEINLDLKGLKDGAYTFTLSNKDGESLKFGLDNTNKVFFIDRSQSSKGTMFENRTADPAKMPLFSAQKEVSLKILLDKTSIEIFYNNGERLMTEIFFPNNPFTTLTVDGPGTFSIENLVMHQFDFKK</sequence>
<dbReference type="GO" id="GO:0005987">
    <property type="term" value="P:sucrose catabolic process"/>
    <property type="evidence" value="ECO:0007669"/>
    <property type="project" value="TreeGrafter"/>
</dbReference>
<dbReference type="CDD" id="cd18622">
    <property type="entry name" value="GH32_Inu-like"/>
    <property type="match status" value="1"/>
</dbReference>
<proteinExistence type="inferred from homology"/>
<dbReference type="InterPro" id="IPR013189">
    <property type="entry name" value="Glyco_hydro_32_C"/>
</dbReference>
<dbReference type="PROSITE" id="PS00609">
    <property type="entry name" value="GLYCOSYL_HYDROL_F32"/>
    <property type="match status" value="1"/>
</dbReference>
<dbReference type="Gene3D" id="2.115.10.20">
    <property type="entry name" value="Glycosyl hydrolase domain, family 43"/>
    <property type="match status" value="1"/>
</dbReference>
<dbReference type="AlphaFoldDB" id="A0A0M8MC59"/>
<dbReference type="InterPro" id="IPR013320">
    <property type="entry name" value="ConA-like_dom_sf"/>
</dbReference>
<dbReference type="OrthoDB" id="9759709at2"/>
<dbReference type="SMART" id="SM00640">
    <property type="entry name" value="Glyco_32"/>
    <property type="match status" value="1"/>
</dbReference>
<evidence type="ECO:0000313" key="8">
    <source>
        <dbReference type="EMBL" id="KOS05694.1"/>
    </source>
</evidence>
<feature type="domain" description="Glycosyl hydrolase family 32 C-terminal" evidence="7">
    <location>
        <begin position="371"/>
        <end position="501"/>
    </location>
</feature>
<keyword evidence="3 4" id="KW-0326">Glycosidase</keyword>
<keyword evidence="9" id="KW-1185">Reference proteome</keyword>